<accession>A0A1E7EXH4</accession>
<evidence type="ECO:0000313" key="3">
    <source>
        <dbReference type="Proteomes" id="UP000095751"/>
    </source>
</evidence>
<dbReference type="OrthoDB" id="45742at2759"/>
<name>A0A1E7EXH4_9STRA</name>
<feature type="region of interest" description="Disordered" evidence="1">
    <location>
        <begin position="137"/>
        <end position="168"/>
    </location>
</feature>
<dbReference type="Proteomes" id="UP000095751">
    <property type="component" value="Unassembled WGS sequence"/>
</dbReference>
<evidence type="ECO:0000256" key="1">
    <source>
        <dbReference type="SAM" id="MobiDB-lite"/>
    </source>
</evidence>
<proteinExistence type="predicted"/>
<keyword evidence="3" id="KW-1185">Reference proteome</keyword>
<dbReference type="EMBL" id="KV784370">
    <property type="protein sequence ID" value="OEU10738.1"/>
    <property type="molecule type" value="Genomic_DNA"/>
</dbReference>
<sequence>MSATTTARLSSAIYRMSSCKIGVVPRQKIIRQFQRQRQQQQQQCCSSWLMRNSSSRHLTTTTASSTTTTTTKNNISSSSSSSSKPSSLFSKEQYVHPLSQIVLTHLQQSQSDFLKQYGLVENSLTFHKDGTFTLAFPSSNTTTIPNTTTTNNSNSNTTDTQQQESNNNKNKNMIWTWYEAAEKKHWLSIERNEVVGSYLMQDNLKSAWSSDTNYDKIIDATNTMVQKVLTENK</sequence>
<reference evidence="2 3" key="1">
    <citation type="submission" date="2016-09" db="EMBL/GenBank/DDBJ databases">
        <title>Extensive genetic diversity and differential bi-allelic expression allows diatom success in the polar Southern Ocean.</title>
        <authorList>
            <consortium name="DOE Joint Genome Institute"/>
            <person name="Mock T."/>
            <person name="Otillar R.P."/>
            <person name="Strauss J."/>
            <person name="Dupont C."/>
            <person name="Frickenhaus S."/>
            <person name="Maumus F."/>
            <person name="Mcmullan M."/>
            <person name="Sanges R."/>
            <person name="Schmutz J."/>
            <person name="Toseland A."/>
            <person name="Valas R."/>
            <person name="Veluchamy A."/>
            <person name="Ward B.J."/>
            <person name="Allen A."/>
            <person name="Barry K."/>
            <person name="Falciatore A."/>
            <person name="Ferrante M."/>
            <person name="Fortunato A.E."/>
            <person name="Gloeckner G."/>
            <person name="Gruber A."/>
            <person name="Hipkin R."/>
            <person name="Janech M."/>
            <person name="Kroth P."/>
            <person name="Leese F."/>
            <person name="Lindquist E."/>
            <person name="Lyon B.R."/>
            <person name="Martin J."/>
            <person name="Mayer C."/>
            <person name="Parker M."/>
            <person name="Quesneville H."/>
            <person name="Raymond J."/>
            <person name="Uhlig C."/>
            <person name="Valentin K.U."/>
            <person name="Worden A.Z."/>
            <person name="Armbrust E.V."/>
            <person name="Bowler C."/>
            <person name="Green B."/>
            <person name="Moulton V."/>
            <person name="Van Oosterhout C."/>
            <person name="Grigoriev I."/>
        </authorList>
    </citation>
    <scope>NUCLEOTIDE SEQUENCE [LARGE SCALE GENOMIC DNA]</scope>
    <source>
        <strain evidence="2 3">CCMP1102</strain>
    </source>
</reference>
<protein>
    <submittedName>
        <fullName evidence="2">Uncharacterized protein</fullName>
    </submittedName>
</protein>
<feature type="region of interest" description="Disordered" evidence="1">
    <location>
        <begin position="55"/>
        <end position="86"/>
    </location>
</feature>
<evidence type="ECO:0000313" key="2">
    <source>
        <dbReference type="EMBL" id="OEU10738.1"/>
    </source>
</evidence>
<feature type="compositionally biased region" description="Low complexity" evidence="1">
    <location>
        <begin position="138"/>
        <end position="168"/>
    </location>
</feature>
<gene>
    <name evidence="2" type="ORF">FRACYDRAFT_246549</name>
</gene>
<dbReference type="AlphaFoldDB" id="A0A1E7EXH4"/>
<dbReference type="KEGG" id="fcy:FRACYDRAFT_246549"/>
<organism evidence="2 3">
    <name type="scientific">Fragilariopsis cylindrus CCMP1102</name>
    <dbReference type="NCBI Taxonomy" id="635003"/>
    <lineage>
        <taxon>Eukaryota</taxon>
        <taxon>Sar</taxon>
        <taxon>Stramenopiles</taxon>
        <taxon>Ochrophyta</taxon>
        <taxon>Bacillariophyta</taxon>
        <taxon>Bacillariophyceae</taxon>
        <taxon>Bacillariophycidae</taxon>
        <taxon>Bacillariales</taxon>
        <taxon>Bacillariaceae</taxon>
        <taxon>Fragilariopsis</taxon>
    </lineage>
</organism>
<dbReference type="InParanoid" id="A0A1E7EXH4"/>